<dbReference type="PROSITE" id="PS01229">
    <property type="entry name" value="COF_2"/>
    <property type="match status" value="1"/>
</dbReference>
<proteinExistence type="predicted"/>
<dbReference type="PANTHER" id="PTHR10000">
    <property type="entry name" value="PHOSPHOSERINE PHOSPHATASE"/>
    <property type="match status" value="1"/>
</dbReference>
<dbReference type="SFLD" id="SFLDG01140">
    <property type="entry name" value="C2.B:_Phosphomannomutase_and_P"/>
    <property type="match status" value="1"/>
</dbReference>
<dbReference type="GO" id="GO:0000287">
    <property type="term" value="F:magnesium ion binding"/>
    <property type="evidence" value="ECO:0007669"/>
    <property type="project" value="TreeGrafter"/>
</dbReference>
<reference evidence="1" key="1">
    <citation type="journal article" date="2021" name="PeerJ">
        <title>Extensive microbial diversity within the chicken gut microbiome revealed by metagenomics and culture.</title>
        <authorList>
            <person name="Gilroy R."/>
            <person name="Ravi A."/>
            <person name="Getino M."/>
            <person name="Pursley I."/>
            <person name="Horton D.L."/>
            <person name="Alikhan N.F."/>
            <person name="Baker D."/>
            <person name="Gharbi K."/>
            <person name="Hall N."/>
            <person name="Watson M."/>
            <person name="Adriaenssens E.M."/>
            <person name="Foster-Nyarko E."/>
            <person name="Jarju S."/>
            <person name="Secka A."/>
            <person name="Antonio M."/>
            <person name="Oren A."/>
            <person name="Chaudhuri R.R."/>
            <person name="La Ragione R."/>
            <person name="Hildebrand F."/>
            <person name="Pallen M.J."/>
        </authorList>
    </citation>
    <scope>NUCLEOTIDE SEQUENCE</scope>
    <source>
        <strain evidence="1">ChiHecolR3B27-1887</strain>
    </source>
</reference>
<dbReference type="PROSITE" id="PS01228">
    <property type="entry name" value="COF_1"/>
    <property type="match status" value="1"/>
</dbReference>
<dbReference type="SUPFAM" id="SSF56784">
    <property type="entry name" value="HAD-like"/>
    <property type="match status" value="1"/>
</dbReference>
<dbReference type="Pfam" id="PF08282">
    <property type="entry name" value="Hydrolase_3"/>
    <property type="match status" value="1"/>
</dbReference>
<dbReference type="InterPro" id="IPR036412">
    <property type="entry name" value="HAD-like_sf"/>
</dbReference>
<dbReference type="NCBIfam" id="TIGR01484">
    <property type="entry name" value="HAD-SF-IIB"/>
    <property type="match status" value="1"/>
</dbReference>
<dbReference type="Gene3D" id="3.30.1240.10">
    <property type="match status" value="1"/>
</dbReference>
<dbReference type="PANTHER" id="PTHR10000:SF8">
    <property type="entry name" value="HAD SUPERFAMILY HYDROLASE-LIKE, TYPE 3"/>
    <property type="match status" value="1"/>
</dbReference>
<keyword evidence="1" id="KW-0378">Hydrolase</keyword>
<dbReference type="InterPro" id="IPR023214">
    <property type="entry name" value="HAD_sf"/>
</dbReference>
<dbReference type="AlphaFoldDB" id="A0A9D2DK11"/>
<dbReference type="Gene3D" id="3.40.50.1000">
    <property type="entry name" value="HAD superfamily/HAD-like"/>
    <property type="match status" value="1"/>
</dbReference>
<dbReference type="GO" id="GO:0016791">
    <property type="term" value="F:phosphatase activity"/>
    <property type="evidence" value="ECO:0007669"/>
    <property type="project" value="TreeGrafter"/>
</dbReference>
<evidence type="ECO:0000313" key="2">
    <source>
        <dbReference type="Proteomes" id="UP000824029"/>
    </source>
</evidence>
<dbReference type="EMBL" id="DXBZ01000089">
    <property type="protein sequence ID" value="HIZ18423.1"/>
    <property type="molecule type" value="Genomic_DNA"/>
</dbReference>
<reference evidence="1" key="2">
    <citation type="submission" date="2021-04" db="EMBL/GenBank/DDBJ databases">
        <authorList>
            <person name="Gilroy R."/>
        </authorList>
    </citation>
    <scope>NUCLEOTIDE SEQUENCE</scope>
    <source>
        <strain evidence="1">ChiHecolR3B27-1887</strain>
    </source>
</reference>
<organism evidence="1 2">
    <name type="scientific">Candidatus Olsenella stercoravium</name>
    <dbReference type="NCBI Taxonomy" id="2838713"/>
    <lineage>
        <taxon>Bacteria</taxon>
        <taxon>Bacillati</taxon>
        <taxon>Actinomycetota</taxon>
        <taxon>Coriobacteriia</taxon>
        <taxon>Coriobacteriales</taxon>
        <taxon>Atopobiaceae</taxon>
        <taxon>Olsenella</taxon>
    </lineage>
</organism>
<sequence length="266" mass="28931">MPKTAVFSDIDGTLLNSAHQVTPRTRAAIEAVQRAGVPFVIVTARGISGTYPLLEQQNITCTVVTYSGGVILDEDRKVIHHHGLTRAQAREVVDFAEAERLPMTWSAYSFEDWVAPDASDPRLVAEERIVMARAREGTIDSIERDEVQKILCLCTKGETAEVERRLKERFPEFAIAVSSETLIEVMPAGSSKASAVRTLCDLWGLDPVDVIAFGDNYNDLPMLEAVGRGYLMGNAPAELLAGARLVAPPNDEDGVARALKDLGLLA</sequence>
<comment type="caution">
    <text evidence="1">The sequence shown here is derived from an EMBL/GenBank/DDBJ whole genome shotgun (WGS) entry which is preliminary data.</text>
</comment>
<dbReference type="NCBIfam" id="TIGR00099">
    <property type="entry name" value="Cof-subfamily"/>
    <property type="match status" value="1"/>
</dbReference>
<dbReference type="CDD" id="cd07516">
    <property type="entry name" value="HAD_Pase"/>
    <property type="match status" value="1"/>
</dbReference>
<protein>
    <submittedName>
        <fullName evidence="1">Cof-type HAD-IIB family hydrolase</fullName>
    </submittedName>
</protein>
<dbReference type="Proteomes" id="UP000824029">
    <property type="component" value="Unassembled WGS sequence"/>
</dbReference>
<dbReference type="SFLD" id="SFLDS00003">
    <property type="entry name" value="Haloacid_Dehalogenase"/>
    <property type="match status" value="1"/>
</dbReference>
<dbReference type="InterPro" id="IPR006379">
    <property type="entry name" value="HAD-SF_hydro_IIB"/>
</dbReference>
<dbReference type="InterPro" id="IPR000150">
    <property type="entry name" value="Cof"/>
</dbReference>
<evidence type="ECO:0000313" key="1">
    <source>
        <dbReference type="EMBL" id="HIZ18423.1"/>
    </source>
</evidence>
<dbReference type="GO" id="GO:0005829">
    <property type="term" value="C:cytosol"/>
    <property type="evidence" value="ECO:0007669"/>
    <property type="project" value="TreeGrafter"/>
</dbReference>
<accession>A0A9D2DK11</accession>
<gene>
    <name evidence="1" type="ORF">IAA22_04870</name>
</gene>
<name>A0A9D2DK11_9ACTN</name>